<feature type="region of interest" description="Disordered" evidence="1">
    <location>
        <begin position="155"/>
        <end position="185"/>
    </location>
</feature>
<evidence type="ECO:0000313" key="4">
    <source>
        <dbReference type="Proteomes" id="UP000007722"/>
    </source>
</evidence>
<dbReference type="EMBL" id="CP002057">
    <property type="protein sequence ID" value="ADI35677.1"/>
    <property type="molecule type" value="Genomic_DNA"/>
</dbReference>
<protein>
    <submittedName>
        <fullName evidence="2">Uncharacterized protein</fullName>
    </submittedName>
</protein>
<evidence type="ECO:0000256" key="1">
    <source>
        <dbReference type="SAM" id="MobiDB-lite"/>
    </source>
</evidence>
<dbReference type="HOGENOM" id="CLU_1458223_0_0_2"/>
<evidence type="ECO:0000313" key="2">
    <source>
        <dbReference type="EMBL" id="ADI35677.1"/>
    </source>
</evidence>
<feature type="compositionally biased region" description="Low complexity" evidence="1">
    <location>
        <begin position="69"/>
        <end position="89"/>
    </location>
</feature>
<evidence type="ECO:0000313" key="3">
    <source>
        <dbReference type="EMBL" id="ADI35737.1"/>
    </source>
</evidence>
<dbReference type="AlphaFoldDB" id="D7DRB7"/>
<keyword evidence="4" id="KW-1185">Reference proteome</keyword>
<organism evidence="2 4">
    <name type="scientific">Methanococcus voltae (strain ATCC BAA-1334 / A3)</name>
    <dbReference type="NCBI Taxonomy" id="456320"/>
    <lineage>
        <taxon>Archaea</taxon>
        <taxon>Methanobacteriati</taxon>
        <taxon>Methanobacteriota</taxon>
        <taxon>Methanomada group</taxon>
        <taxon>Methanococci</taxon>
        <taxon>Methanococcales</taxon>
        <taxon>Methanococcaceae</taxon>
        <taxon>Methanococcus</taxon>
    </lineage>
</organism>
<dbReference type="EMBL" id="CP002057">
    <property type="protein sequence ID" value="ADI35737.1"/>
    <property type="molecule type" value="Genomic_DNA"/>
</dbReference>
<accession>D7DRB7</accession>
<proteinExistence type="predicted"/>
<dbReference type="InParanoid" id="D7DRB7"/>
<dbReference type="STRING" id="456320.Mvol_0017"/>
<name>D7DRB7_METV3</name>
<reference evidence="2 4" key="1">
    <citation type="submission" date="2010-05" db="EMBL/GenBank/DDBJ databases">
        <title>Complete sequence of Methanococcus voltae A3.</title>
        <authorList>
            <consortium name="US DOE Joint Genome Institute"/>
            <person name="Lucas S."/>
            <person name="Copeland A."/>
            <person name="Lapidus A."/>
            <person name="Cheng J.-F."/>
            <person name="Bruce D."/>
            <person name="Goodwin L."/>
            <person name="Pitluck S."/>
            <person name="Lowry S."/>
            <person name="Clum A."/>
            <person name="Land M."/>
            <person name="Hauser L."/>
            <person name="Kyrpides N."/>
            <person name="Mikhailova N."/>
            <person name="Whitman W.B."/>
            <person name="Woyke T."/>
        </authorList>
    </citation>
    <scope>NUCLEOTIDE SEQUENCE [LARGE SCALE GENOMIC DNA]</scope>
    <source>
        <strain evidence="2">A3</strain>
        <strain evidence="4">ATCC BAA-1334 / A3</strain>
    </source>
</reference>
<dbReference type="KEGG" id="mvo:Mvol_0017"/>
<sequence length="185" mass="20244">MDKKLILGGGALLLFALAGKSEKTNEQPASVQYVPYTVPEETTPQPVFNFPEIPEYNAKTYNPPDDESSGVNTKKGTKTSGGNNNNFVDVVNATTGETPGLRYMDTDLHPNTYVVADSAKTSDFINSLSSSVIENSKKSYRAPIVKLESEIQQEQAEAETKKEQKKQEQINETLANFTHRGAGIL</sequence>
<dbReference type="KEGG" id="mvo:Mvol_0077"/>
<feature type="compositionally biased region" description="Basic and acidic residues" evidence="1">
    <location>
        <begin position="158"/>
        <end position="169"/>
    </location>
</feature>
<dbReference type="Proteomes" id="UP000007722">
    <property type="component" value="Chromosome"/>
</dbReference>
<gene>
    <name evidence="2" type="ordered locus">Mvol_0017</name>
    <name evidence="3" type="ordered locus">Mvol_0077</name>
</gene>
<feature type="region of interest" description="Disordered" evidence="1">
    <location>
        <begin position="60"/>
        <end position="89"/>
    </location>
</feature>